<evidence type="ECO:0000256" key="1">
    <source>
        <dbReference type="ARBA" id="ARBA00023002"/>
    </source>
</evidence>
<sequence length="346" mass="37719">MSELIFVTGATGFLGSHVVLQLLEKGYRVRAVARSAKADQLNIGYAGYGDRFEVVKITDIVHDQFPEALAGVDAVIHSASPLSGRAEPAAMLATAIEGTLNVVVQAEKAGVRRIVVTSSIATVLNPKQSFTDQDWNPVTKETALSGENELVTYAASKKFAELALWEWADKHPHVEVTTLNPTIFYGPFTSHFRSSIPAPNFTALSTNVLLYKFLFPDGAFPWSPVHIDVRDVAKAHVRALTSPPTAEVGRKRIILSSPHGWPFQEIVNFIAAQRPALKSRLITATPPVFPADALPADFARVERVLGIKVSDFYTKEQTTLDAIDALVEVEDQWRSAGHAIKTPPST</sequence>
<gene>
    <name evidence="4" type="ORF">DFH07DRAFT_904109</name>
</gene>
<name>A0AAD7IZL6_9AGAR</name>
<dbReference type="SUPFAM" id="SSF51735">
    <property type="entry name" value="NAD(P)-binding Rossmann-fold domains"/>
    <property type="match status" value="1"/>
</dbReference>
<evidence type="ECO:0000256" key="2">
    <source>
        <dbReference type="ARBA" id="ARBA00023445"/>
    </source>
</evidence>
<feature type="domain" description="NAD-dependent epimerase/dehydratase" evidence="3">
    <location>
        <begin position="5"/>
        <end position="247"/>
    </location>
</feature>
<dbReference type="PANTHER" id="PTHR10366">
    <property type="entry name" value="NAD DEPENDENT EPIMERASE/DEHYDRATASE"/>
    <property type="match status" value="1"/>
</dbReference>
<dbReference type="InterPro" id="IPR050425">
    <property type="entry name" value="NAD(P)_dehydrat-like"/>
</dbReference>
<protein>
    <recommendedName>
        <fullName evidence="3">NAD-dependent epimerase/dehydratase domain-containing protein</fullName>
    </recommendedName>
</protein>
<dbReference type="PANTHER" id="PTHR10366:SF564">
    <property type="entry name" value="STEROL-4-ALPHA-CARBOXYLATE 3-DEHYDROGENASE, DECARBOXYLATING"/>
    <property type="match status" value="1"/>
</dbReference>
<comment type="similarity">
    <text evidence="2">Belongs to the NAD(P)-dependent epimerase/dehydratase family. Dihydroflavonol-4-reductase subfamily.</text>
</comment>
<reference evidence="4" key="1">
    <citation type="submission" date="2023-03" db="EMBL/GenBank/DDBJ databases">
        <title>Massive genome expansion in bonnet fungi (Mycena s.s.) driven by repeated elements and novel gene families across ecological guilds.</title>
        <authorList>
            <consortium name="Lawrence Berkeley National Laboratory"/>
            <person name="Harder C.B."/>
            <person name="Miyauchi S."/>
            <person name="Viragh M."/>
            <person name="Kuo A."/>
            <person name="Thoen E."/>
            <person name="Andreopoulos B."/>
            <person name="Lu D."/>
            <person name="Skrede I."/>
            <person name="Drula E."/>
            <person name="Henrissat B."/>
            <person name="Morin E."/>
            <person name="Kohler A."/>
            <person name="Barry K."/>
            <person name="LaButti K."/>
            <person name="Morin E."/>
            <person name="Salamov A."/>
            <person name="Lipzen A."/>
            <person name="Mereny Z."/>
            <person name="Hegedus B."/>
            <person name="Baldrian P."/>
            <person name="Stursova M."/>
            <person name="Weitz H."/>
            <person name="Taylor A."/>
            <person name="Grigoriev I.V."/>
            <person name="Nagy L.G."/>
            <person name="Martin F."/>
            <person name="Kauserud H."/>
        </authorList>
    </citation>
    <scope>NUCLEOTIDE SEQUENCE</scope>
    <source>
        <strain evidence="4">CBHHK188m</strain>
    </source>
</reference>
<dbReference type="Gene3D" id="3.40.50.720">
    <property type="entry name" value="NAD(P)-binding Rossmann-like Domain"/>
    <property type="match status" value="1"/>
</dbReference>
<accession>A0AAD7IZL6</accession>
<dbReference type="GO" id="GO:0016616">
    <property type="term" value="F:oxidoreductase activity, acting on the CH-OH group of donors, NAD or NADP as acceptor"/>
    <property type="evidence" value="ECO:0007669"/>
    <property type="project" value="TreeGrafter"/>
</dbReference>
<keyword evidence="5" id="KW-1185">Reference proteome</keyword>
<dbReference type="InterPro" id="IPR036291">
    <property type="entry name" value="NAD(P)-bd_dom_sf"/>
</dbReference>
<evidence type="ECO:0000313" key="5">
    <source>
        <dbReference type="Proteomes" id="UP001215280"/>
    </source>
</evidence>
<dbReference type="AlphaFoldDB" id="A0AAD7IZL6"/>
<organism evidence="4 5">
    <name type="scientific">Mycena maculata</name>
    <dbReference type="NCBI Taxonomy" id="230809"/>
    <lineage>
        <taxon>Eukaryota</taxon>
        <taxon>Fungi</taxon>
        <taxon>Dikarya</taxon>
        <taxon>Basidiomycota</taxon>
        <taxon>Agaricomycotina</taxon>
        <taxon>Agaricomycetes</taxon>
        <taxon>Agaricomycetidae</taxon>
        <taxon>Agaricales</taxon>
        <taxon>Marasmiineae</taxon>
        <taxon>Mycenaceae</taxon>
        <taxon>Mycena</taxon>
    </lineage>
</organism>
<dbReference type="EMBL" id="JARJLG010000070">
    <property type="protein sequence ID" value="KAJ7753635.1"/>
    <property type="molecule type" value="Genomic_DNA"/>
</dbReference>
<dbReference type="Proteomes" id="UP001215280">
    <property type="component" value="Unassembled WGS sequence"/>
</dbReference>
<proteinExistence type="inferred from homology"/>
<keyword evidence="1" id="KW-0560">Oxidoreductase</keyword>
<comment type="caution">
    <text evidence="4">The sequence shown here is derived from an EMBL/GenBank/DDBJ whole genome shotgun (WGS) entry which is preliminary data.</text>
</comment>
<dbReference type="Pfam" id="PF01370">
    <property type="entry name" value="Epimerase"/>
    <property type="match status" value="1"/>
</dbReference>
<dbReference type="InterPro" id="IPR001509">
    <property type="entry name" value="Epimerase_deHydtase"/>
</dbReference>
<evidence type="ECO:0000313" key="4">
    <source>
        <dbReference type="EMBL" id="KAJ7753635.1"/>
    </source>
</evidence>
<evidence type="ECO:0000259" key="3">
    <source>
        <dbReference type="Pfam" id="PF01370"/>
    </source>
</evidence>